<dbReference type="Proteomes" id="UP001060164">
    <property type="component" value="Chromosome"/>
</dbReference>
<dbReference type="SUPFAM" id="SSF89082">
    <property type="entry name" value="Antibiotic binding domain of TipA-like multidrug resistance regulators"/>
    <property type="match status" value="1"/>
</dbReference>
<dbReference type="InterPro" id="IPR009061">
    <property type="entry name" value="DNA-bd_dom_put_sf"/>
</dbReference>
<dbReference type="RefSeq" id="WP_028529662.1">
    <property type="nucleotide sequence ID" value="NZ_CABLBR010000030.1"/>
</dbReference>
<dbReference type="InterPro" id="IPR036244">
    <property type="entry name" value="TipA-like_antibiotic-bd"/>
</dbReference>
<protein>
    <submittedName>
        <fullName evidence="7">MerR family transcriptional regulator</fullName>
    </submittedName>
</protein>
<reference evidence="7" key="1">
    <citation type="journal article" date="2022" name="Cell">
        <title>Design, construction, and in vivo augmentation of a complex gut microbiome.</title>
        <authorList>
            <person name="Cheng A.G."/>
            <person name="Ho P.Y."/>
            <person name="Aranda-Diaz A."/>
            <person name="Jain S."/>
            <person name="Yu F.B."/>
            <person name="Meng X."/>
            <person name="Wang M."/>
            <person name="Iakiviak M."/>
            <person name="Nagashima K."/>
            <person name="Zhao A."/>
            <person name="Murugkar P."/>
            <person name="Patil A."/>
            <person name="Atabakhsh K."/>
            <person name="Weakley A."/>
            <person name="Yan J."/>
            <person name="Brumbaugh A.R."/>
            <person name="Higginbottom S."/>
            <person name="Dimas A."/>
            <person name="Shiver A.L."/>
            <person name="Deutschbauer A."/>
            <person name="Neff N."/>
            <person name="Sonnenburg J.L."/>
            <person name="Huang K.C."/>
            <person name="Fischbach M.A."/>
        </authorList>
    </citation>
    <scope>NUCLEOTIDE SEQUENCE</scope>
    <source>
        <strain evidence="7">DSM 19829</strain>
    </source>
</reference>
<dbReference type="PANTHER" id="PTHR30204:SF90">
    <property type="entry name" value="HTH-TYPE TRANSCRIPTIONAL ACTIVATOR MTA"/>
    <property type="match status" value="1"/>
</dbReference>
<sequence length="251" mass="29625">MEYSIKELSKMAGVSARTLRYYDEIGLLKPLRTSDAGYRFYGPGELDLLQQILFYRQRGFCLEKIADVLYNHDFDVMRALNEHLEDLKRQRMSIESVISAVERTIASMKGEITMSDHEKFEVLKQDMVEKNEKEYGREVRERYGDQQVNEYNRKMLQMTPEDYEQFQKLEQEITDGLKEAVREGAGYDSEKGRRIVLLHREWIEMTTPGYTSQMHKGLAEMYVADERFCMYYDKEIPGCAEFLKNAIVHWA</sequence>
<dbReference type="Gene3D" id="1.10.1660.10">
    <property type="match status" value="1"/>
</dbReference>
<organism evidence="7 8">
    <name type="scientific">Ruminococcus gauvreauii</name>
    <dbReference type="NCBI Taxonomy" id="438033"/>
    <lineage>
        <taxon>Bacteria</taxon>
        <taxon>Bacillati</taxon>
        <taxon>Bacillota</taxon>
        <taxon>Clostridia</taxon>
        <taxon>Eubacteriales</taxon>
        <taxon>Oscillospiraceae</taxon>
        <taxon>Ruminococcus</taxon>
    </lineage>
</organism>
<name>A0ABY5VID0_9FIRM</name>
<feature type="coiled-coil region" evidence="5">
    <location>
        <begin position="77"/>
        <end position="104"/>
    </location>
</feature>
<dbReference type="PROSITE" id="PS50937">
    <property type="entry name" value="HTH_MERR_2"/>
    <property type="match status" value="1"/>
</dbReference>
<evidence type="ECO:0000256" key="2">
    <source>
        <dbReference type="ARBA" id="ARBA00023125"/>
    </source>
</evidence>
<dbReference type="SUPFAM" id="SSF46955">
    <property type="entry name" value="Putative DNA-binding domain"/>
    <property type="match status" value="1"/>
</dbReference>
<dbReference type="EMBL" id="CP102290">
    <property type="protein sequence ID" value="UWP60339.1"/>
    <property type="molecule type" value="Genomic_DNA"/>
</dbReference>
<keyword evidence="8" id="KW-1185">Reference proteome</keyword>
<evidence type="ECO:0000256" key="1">
    <source>
        <dbReference type="ARBA" id="ARBA00023015"/>
    </source>
</evidence>
<evidence type="ECO:0000256" key="3">
    <source>
        <dbReference type="ARBA" id="ARBA00023159"/>
    </source>
</evidence>
<dbReference type="SMART" id="SM00422">
    <property type="entry name" value="HTH_MERR"/>
    <property type="match status" value="1"/>
</dbReference>
<dbReference type="InterPro" id="IPR047057">
    <property type="entry name" value="MerR_fam"/>
</dbReference>
<dbReference type="Pfam" id="PF13411">
    <property type="entry name" value="MerR_1"/>
    <property type="match status" value="1"/>
</dbReference>
<dbReference type="InterPro" id="IPR000551">
    <property type="entry name" value="MerR-type_HTH_dom"/>
</dbReference>
<dbReference type="PANTHER" id="PTHR30204">
    <property type="entry name" value="REDOX-CYCLING DRUG-SENSING TRANSCRIPTIONAL ACTIVATOR SOXR"/>
    <property type="match status" value="1"/>
</dbReference>
<feature type="domain" description="HTH merR-type" evidence="6">
    <location>
        <begin position="1"/>
        <end position="71"/>
    </location>
</feature>
<proteinExistence type="predicted"/>
<evidence type="ECO:0000259" key="6">
    <source>
        <dbReference type="PROSITE" id="PS50937"/>
    </source>
</evidence>
<dbReference type="Gene3D" id="1.10.490.50">
    <property type="entry name" value="Antibiotic binding domain of TipA-like multidrug resistance regulators"/>
    <property type="match status" value="1"/>
</dbReference>
<dbReference type="Pfam" id="PF07739">
    <property type="entry name" value="TipAS"/>
    <property type="match status" value="1"/>
</dbReference>
<evidence type="ECO:0000256" key="4">
    <source>
        <dbReference type="ARBA" id="ARBA00023163"/>
    </source>
</evidence>
<dbReference type="CDD" id="cd01106">
    <property type="entry name" value="HTH_TipAL-Mta"/>
    <property type="match status" value="1"/>
</dbReference>
<keyword evidence="5" id="KW-0175">Coiled coil</keyword>
<evidence type="ECO:0000313" key="8">
    <source>
        <dbReference type="Proteomes" id="UP001060164"/>
    </source>
</evidence>
<keyword evidence="1" id="KW-0805">Transcription regulation</keyword>
<accession>A0ABY5VID0</accession>
<gene>
    <name evidence="7" type="ORF">NQ502_04600</name>
</gene>
<keyword evidence="3" id="KW-0010">Activator</keyword>
<keyword evidence="2" id="KW-0238">DNA-binding</keyword>
<keyword evidence="4" id="KW-0804">Transcription</keyword>
<evidence type="ECO:0000313" key="7">
    <source>
        <dbReference type="EMBL" id="UWP60339.1"/>
    </source>
</evidence>
<evidence type="ECO:0000256" key="5">
    <source>
        <dbReference type="SAM" id="Coils"/>
    </source>
</evidence>
<dbReference type="InterPro" id="IPR012925">
    <property type="entry name" value="TipAS_dom"/>
</dbReference>